<evidence type="ECO:0000256" key="3">
    <source>
        <dbReference type="ARBA" id="ARBA00022679"/>
    </source>
</evidence>
<reference evidence="11" key="1">
    <citation type="submission" date="2017-09" db="EMBL/GenBank/DDBJ databases">
        <title>Depth-based differentiation of microbial function through sediment-hosted aquifers and enrichment of novel symbionts in the deep terrestrial subsurface.</title>
        <authorList>
            <person name="Probst A.J."/>
            <person name="Ladd B."/>
            <person name="Jarett J.K."/>
            <person name="Geller-Mcgrath D.E."/>
            <person name="Sieber C.M.K."/>
            <person name="Emerson J.B."/>
            <person name="Anantharaman K."/>
            <person name="Thomas B.C."/>
            <person name="Malmstrom R."/>
            <person name="Stieglmeier M."/>
            <person name="Klingl A."/>
            <person name="Woyke T."/>
            <person name="Ryan C.M."/>
            <person name="Banfield J.F."/>
        </authorList>
    </citation>
    <scope>NUCLEOTIDE SEQUENCE [LARGE SCALE GENOMIC DNA]</scope>
</reference>
<dbReference type="PANTHER" id="PTHR30616">
    <property type="entry name" value="UNCHARACTERIZED PROTEIN YFIH"/>
    <property type="match status" value="1"/>
</dbReference>
<accession>A0A2M6WIJ2</accession>
<comment type="catalytic activity">
    <reaction evidence="1">
        <text>inosine + phosphate = alpha-D-ribose 1-phosphate + hypoxanthine</text>
        <dbReference type="Rhea" id="RHEA:27646"/>
        <dbReference type="ChEBI" id="CHEBI:17368"/>
        <dbReference type="ChEBI" id="CHEBI:17596"/>
        <dbReference type="ChEBI" id="CHEBI:43474"/>
        <dbReference type="ChEBI" id="CHEBI:57720"/>
        <dbReference type="EC" id="2.4.2.1"/>
    </reaction>
    <physiologicalReaction direction="left-to-right" evidence="1">
        <dbReference type="Rhea" id="RHEA:27647"/>
    </physiologicalReaction>
</comment>
<dbReference type="CDD" id="cd16833">
    <property type="entry name" value="YfiH"/>
    <property type="match status" value="1"/>
</dbReference>
<dbReference type="EMBL" id="PFBA01000013">
    <property type="protein sequence ID" value="PIT92621.1"/>
    <property type="molecule type" value="Genomic_DNA"/>
</dbReference>
<comment type="caution">
    <text evidence="10">The sequence shown here is derived from an EMBL/GenBank/DDBJ whole genome shotgun (WGS) entry which is preliminary data.</text>
</comment>
<evidence type="ECO:0000256" key="4">
    <source>
        <dbReference type="ARBA" id="ARBA00022723"/>
    </source>
</evidence>
<evidence type="ECO:0000313" key="11">
    <source>
        <dbReference type="Proteomes" id="UP000228635"/>
    </source>
</evidence>
<dbReference type="GO" id="GO:0017061">
    <property type="term" value="F:S-methyl-5-thioadenosine phosphorylase activity"/>
    <property type="evidence" value="ECO:0007669"/>
    <property type="project" value="UniProtKB-EC"/>
</dbReference>
<evidence type="ECO:0000256" key="7">
    <source>
        <dbReference type="ARBA" id="ARBA00047989"/>
    </source>
</evidence>
<keyword evidence="3" id="KW-0808">Transferase</keyword>
<dbReference type="PANTHER" id="PTHR30616:SF2">
    <property type="entry name" value="PURINE NUCLEOSIDE PHOSPHORYLASE LACC1"/>
    <property type="match status" value="1"/>
</dbReference>
<name>A0A2M6WIJ2_9BACT</name>
<sequence>MLRTALRYHDLMIAREGVAHFRRETFSPPHGFSTLSMGNMSFRFREPSNGFDDTDPFRNVAENRRSVFAFLGLNSVYVVVMKPQHGTTIVEVNGESVCDTPPGDVLVTTTPGLALAICPADCIPIFLTDSFQSFLALVHAGRVGTESRVLEKTILFLIEKGFIRDASDLLPMFGPSIRRCCYAVDLFEENVNVLLERGVSSNNIVAPQSTLCTYCSRLISGEHSFFSHRRSSDSSGSEPQGRFLAVAALPPMS</sequence>
<dbReference type="InterPro" id="IPR038371">
    <property type="entry name" value="Cu_polyphenol_OxRdtase_sf"/>
</dbReference>
<dbReference type="Gene3D" id="3.60.140.10">
    <property type="entry name" value="CNF1/YfiH-like putative cysteine hydrolases"/>
    <property type="match status" value="2"/>
</dbReference>
<proteinExistence type="inferred from homology"/>
<evidence type="ECO:0000256" key="1">
    <source>
        <dbReference type="ARBA" id="ARBA00000553"/>
    </source>
</evidence>
<evidence type="ECO:0000256" key="8">
    <source>
        <dbReference type="ARBA" id="ARBA00048968"/>
    </source>
</evidence>
<organism evidence="10 11">
    <name type="scientific">Candidatus Harrisonbacteria bacterium CG10_big_fil_rev_8_21_14_0_10_42_17</name>
    <dbReference type="NCBI Taxonomy" id="1974584"/>
    <lineage>
        <taxon>Bacteria</taxon>
        <taxon>Candidatus Harrisoniibacteriota</taxon>
    </lineage>
</organism>
<keyword evidence="4" id="KW-0479">Metal-binding</keyword>
<dbReference type="AlphaFoldDB" id="A0A2M6WIJ2"/>
<dbReference type="InterPro" id="IPR003730">
    <property type="entry name" value="Cu_polyphenol_OxRdtase"/>
</dbReference>
<comment type="similarity">
    <text evidence="2">Belongs to the purine nucleoside phosphorylase YfiH/LACC1 family.</text>
</comment>
<dbReference type="SUPFAM" id="SSF64438">
    <property type="entry name" value="CNF1/YfiH-like putative cysteine hydrolases"/>
    <property type="match status" value="1"/>
</dbReference>
<dbReference type="Proteomes" id="UP000228635">
    <property type="component" value="Unassembled WGS sequence"/>
</dbReference>
<evidence type="ECO:0000256" key="2">
    <source>
        <dbReference type="ARBA" id="ARBA00007353"/>
    </source>
</evidence>
<evidence type="ECO:0000256" key="9">
    <source>
        <dbReference type="ARBA" id="ARBA00049893"/>
    </source>
</evidence>
<keyword evidence="6" id="KW-0862">Zinc</keyword>
<dbReference type="InterPro" id="IPR011324">
    <property type="entry name" value="Cytotoxic_necrot_fac-like_cat"/>
</dbReference>
<comment type="catalytic activity">
    <reaction evidence="8">
        <text>adenosine + phosphate = alpha-D-ribose 1-phosphate + adenine</text>
        <dbReference type="Rhea" id="RHEA:27642"/>
        <dbReference type="ChEBI" id="CHEBI:16335"/>
        <dbReference type="ChEBI" id="CHEBI:16708"/>
        <dbReference type="ChEBI" id="CHEBI:43474"/>
        <dbReference type="ChEBI" id="CHEBI:57720"/>
        <dbReference type="EC" id="2.4.2.1"/>
    </reaction>
    <physiologicalReaction direction="left-to-right" evidence="8">
        <dbReference type="Rhea" id="RHEA:27643"/>
    </physiologicalReaction>
</comment>
<protein>
    <recommendedName>
        <fullName evidence="12">Purine nucleoside phosphorylase</fullName>
    </recommendedName>
</protein>
<comment type="catalytic activity">
    <reaction evidence="7">
        <text>adenosine + H2O + H(+) = inosine + NH4(+)</text>
        <dbReference type="Rhea" id="RHEA:24408"/>
        <dbReference type="ChEBI" id="CHEBI:15377"/>
        <dbReference type="ChEBI" id="CHEBI:15378"/>
        <dbReference type="ChEBI" id="CHEBI:16335"/>
        <dbReference type="ChEBI" id="CHEBI:17596"/>
        <dbReference type="ChEBI" id="CHEBI:28938"/>
        <dbReference type="EC" id="3.5.4.4"/>
    </reaction>
    <physiologicalReaction direction="left-to-right" evidence="7">
        <dbReference type="Rhea" id="RHEA:24409"/>
    </physiologicalReaction>
</comment>
<dbReference type="GO" id="GO:0005507">
    <property type="term" value="F:copper ion binding"/>
    <property type="evidence" value="ECO:0007669"/>
    <property type="project" value="TreeGrafter"/>
</dbReference>
<keyword evidence="5" id="KW-0378">Hydrolase</keyword>
<evidence type="ECO:0000256" key="6">
    <source>
        <dbReference type="ARBA" id="ARBA00022833"/>
    </source>
</evidence>
<evidence type="ECO:0000256" key="5">
    <source>
        <dbReference type="ARBA" id="ARBA00022801"/>
    </source>
</evidence>
<evidence type="ECO:0000313" key="10">
    <source>
        <dbReference type="EMBL" id="PIT92621.1"/>
    </source>
</evidence>
<comment type="catalytic activity">
    <reaction evidence="9">
        <text>S-methyl-5'-thioadenosine + phosphate = 5-(methylsulfanyl)-alpha-D-ribose 1-phosphate + adenine</text>
        <dbReference type="Rhea" id="RHEA:11852"/>
        <dbReference type="ChEBI" id="CHEBI:16708"/>
        <dbReference type="ChEBI" id="CHEBI:17509"/>
        <dbReference type="ChEBI" id="CHEBI:43474"/>
        <dbReference type="ChEBI" id="CHEBI:58533"/>
        <dbReference type="EC" id="2.4.2.28"/>
    </reaction>
    <physiologicalReaction direction="left-to-right" evidence="9">
        <dbReference type="Rhea" id="RHEA:11853"/>
    </physiologicalReaction>
</comment>
<dbReference type="GO" id="GO:0016787">
    <property type="term" value="F:hydrolase activity"/>
    <property type="evidence" value="ECO:0007669"/>
    <property type="project" value="UniProtKB-KW"/>
</dbReference>
<dbReference type="Pfam" id="PF02578">
    <property type="entry name" value="Cu-oxidase_4"/>
    <property type="match status" value="1"/>
</dbReference>
<gene>
    <name evidence="10" type="ORF">COU08_01335</name>
</gene>
<evidence type="ECO:0008006" key="12">
    <source>
        <dbReference type="Google" id="ProtNLM"/>
    </source>
</evidence>